<evidence type="ECO:0000256" key="1">
    <source>
        <dbReference type="SAM" id="MobiDB-lite"/>
    </source>
</evidence>
<feature type="compositionally biased region" description="Basic residues" evidence="1">
    <location>
        <begin position="20"/>
        <end position="33"/>
    </location>
</feature>
<protein>
    <submittedName>
        <fullName evidence="2">Uncharacterized protein</fullName>
    </submittedName>
</protein>
<accession>A0A4Z0PSB9</accession>
<feature type="region of interest" description="Disordered" evidence="1">
    <location>
        <begin position="1"/>
        <end position="33"/>
    </location>
</feature>
<organism evidence="2 3">
    <name type="scientific">Hymenobacter elongatus</name>
    <dbReference type="NCBI Taxonomy" id="877208"/>
    <lineage>
        <taxon>Bacteria</taxon>
        <taxon>Pseudomonadati</taxon>
        <taxon>Bacteroidota</taxon>
        <taxon>Cytophagia</taxon>
        <taxon>Cytophagales</taxon>
        <taxon>Hymenobacteraceae</taxon>
        <taxon>Hymenobacter</taxon>
    </lineage>
</organism>
<gene>
    <name evidence="2" type="ORF">E5J99_01150</name>
</gene>
<dbReference type="EMBL" id="SRLD01000001">
    <property type="protein sequence ID" value="TGE20204.1"/>
    <property type="molecule type" value="Genomic_DNA"/>
</dbReference>
<sequence length="91" mass="10147">MYSTLQQAPGAARQQVPRLSSRRPARHSRPRAPQRARALLTSLLADADLLGAVLHRFSLHLFVPVPILTPDDLLDDALNYALDYAGRFVRC</sequence>
<keyword evidence="3" id="KW-1185">Reference proteome</keyword>
<dbReference type="Proteomes" id="UP000297739">
    <property type="component" value="Unassembled WGS sequence"/>
</dbReference>
<evidence type="ECO:0000313" key="3">
    <source>
        <dbReference type="Proteomes" id="UP000297739"/>
    </source>
</evidence>
<dbReference type="RefSeq" id="WP_135495879.1">
    <property type="nucleotide sequence ID" value="NZ_SRLD01000001.1"/>
</dbReference>
<evidence type="ECO:0000313" key="2">
    <source>
        <dbReference type="EMBL" id="TGE20204.1"/>
    </source>
</evidence>
<proteinExistence type="predicted"/>
<comment type="caution">
    <text evidence="2">The sequence shown here is derived from an EMBL/GenBank/DDBJ whole genome shotgun (WGS) entry which is preliminary data.</text>
</comment>
<reference evidence="2 3" key="1">
    <citation type="submission" date="2019-04" db="EMBL/GenBank/DDBJ databases">
        <authorList>
            <person name="Feng G."/>
            <person name="Zhang J."/>
            <person name="Zhu H."/>
        </authorList>
    </citation>
    <scope>NUCLEOTIDE SEQUENCE [LARGE SCALE GENOMIC DNA]</scope>
    <source>
        <strain evidence="2 3">JCM 17223</strain>
    </source>
</reference>
<dbReference type="AlphaFoldDB" id="A0A4Z0PSB9"/>
<name>A0A4Z0PSB9_9BACT</name>